<keyword evidence="2" id="KW-1185">Reference proteome</keyword>
<accession>A0ABU7AG74</accession>
<dbReference type="Proteomes" id="UP001345963">
    <property type="component" value="Unassembled WGS sequence"/>
</dbReference>
<evidence type="ECO:0000313" key="2">
    <source>
        <dbReference type="Proteomes" id="UP001345963"/>
    </source>
</evidence>
<gene>
    <name evidence="1" type="ORF">ATANTOWER_020161</name>
</gene>
<proteinExistence type="predicted"/>
<reference evidence="1 2" key="1">
    <citation type="submission" date="2021-07" db="EMBL/GenBank/DDBJ databases">
        <authorList>
            <person name="Palmer J.M."/>
        </authorList>
    </citation>
    <scope>NUCLEOTIDE SEQUENCE [LARGE SCALE GENOMIC DNA]</scope>
    <source>
        <strain evidence="1 2">AT_MEX2019</strain>
        <tissue evidence="1">Muscle</tissue>
    </source>
</reference>
<comment type="caution">
    <text evidence="1">The sequence shown here is derived from an EMBL/GenBank/DDBJ whole genome shotgun (WGS) entry which is preliminary data.</text>
</comment>
<name>A0ABU7AG74_9TELE</name>
<organism evidence="1 2">
    <name type="scientific">Ataeniobius toweri</name>
    <dbReference type="NCBI Taxonomy" id="208326"/>
    <lineage>
        <taxon>Eukaryota</taxon>
        <taxon>Metazoa</taxon>
        <taxon>Chordata</taxon>
        <taxon>Craniata</taxon>
        <taxon>Vertebrata</taxon>
        <taxon>Euteleostomi</taxon>
        <taxon>Actinopterygii</taxon>
        <taxon>Neopterygii</taxon>
        <taxon>Teleostei</taxon>
        <taxon>Neoteleostei</taxon>
        <taxon>Acanthomorphata</taxon>
        <taxon>Ovalentaria</taxon>
        <taxon>Atherinomorphae</taxon>
        <taxon>Cyprinodontiformes</taxon>
        <taxon>Goodeidae</taxon>
        <taxon>Ataeniobius</taxon>
    </lineage>
</organism>
<evidence type="ECO:0000313" key="1">
    <source>
        <dbReference type="EMBL" id="MED6237171.1"/>
    </source>
</evidence>
<dbReference type="EMBL" id="JAHUTI010014093">
    <property type="protein sequence ID" value="MED6237171.1"/>
    <property type="molecule type" value="Genomic_DNA"/>
</dbReference>
<protein>
    <submittedName>
        <fullName evidence="1">Uncharacterized protein</fullName>
    </submittedName>
</protein>
<sequence length="117" mass="12732">MRHLKVKSSFFFLISPFFPPESLTCFALAHTDTKRVALSVGRGLQVQGIDGVQVHLVSDQSAPCSPDVDAVLSETRSVGAPQLLDLIGLTGREKTPASVREHFRFPAPLNCTSLLRT</sequence>